<reference evidence="4 5" key="1">
    <citation type="submission" date="2020-08" db="EMBL/GenBank/DDBJ databases">
        <title>Genome public.</title>
        <authorList>
            <person name="Liu C."/>
            <person name="Sun Q."/>
        </authorList>
    </citation>
    <scope>NUCLEOTIDE SEQUENCE [LARGE SCALE GENOMIC DNA]</scope>
    <source>
        <strain evidence="4 5">NSJ-36</strain>
    </source>
</reference>
<feature type="domain" description="Histidine kinase N-terminal 7TM region" evidence="3">
    <location>
        <begin position="46"/>
        <end position="247"/>
    </location>
</feature>
<accession>A0ABR7EXQ5</accession>
<gene>
    <name evidence="4" type="ORF">H8S07_12865</name>
</gene>
<protein>
    <recommendedName>
        <fullName evidence="3">Histidine kinase N-terminal 7TM region domain-containing protein</fullName>
    </recommendedName>
</protein>
<dbReference type="Pfam" id="PF16927">
    <property type="entry name" value="HisKA_7TM"/>
    <property type="match status" value="1"/>
</dbReference>
<feature type="transmembrane region" description="Helical" evidence="2">
    <location>
        <begin position="100"/>
        <end position="122"/>
    </location>
</feature>
<feature type="transmembrane region" description="Helical" evidence="2">
    <location>
        <begin position="36"/>
        <end position="58"/>
    </location>
</feature>
<comment type="caution">
    <text evidence="4">The sequence shown here is derived from an EMBL/GenBank/DDBJ whole genome shotgun (WGS) entry which is preliminary data.</text>
</comment>
<keyword evidence="2" id="KW-0472">Membrane</keyword>
<keyword evidence="1" id="KW-0175">Coiled coil</keyword>
<feature type="transmembrane region" description="Helical" evidence="2">
    <location>
        <begin position="176"/>
        <end position="196"/>
    </location>
</feature>
<dbReference type="EMBL" id="JACOOY010000020">
    <property type="protein sequence ID" value="MBC5666129.1"/>
    <property type="molecule type" value="Genomic_DNA"/>
</dbReference>
<sequence length="547" mass="63022">MKKKKESSEQLNIVIFLLLVIAALVCRWLGKMSAGRIFFGTLRTVIYIGLYIGWAISIHKRVIQKSVRNTLLLVAGLMVFWFVVRTTKYFFTYDLQISRYLWYCYYIPMLFIPLTALQAAFLLGQPEEYRLPGWLKGLCIPTGILSIFVLTNDLHQLVFAFPEGAAWSDSSYTYGWGYYTVILWEIVCALIGFLLMLYKCRHSRKKKYLPLIGISATVLYAAIYVSGVEWMKKIGGDITAVLCLFFVGILESCVRCGLIQTNTGYERLFEVCALGAKITDQDYNVCYTSSNAMPLSKKIMKEAMEKEVVIDKKTLIQNRDIPGGHVLWQEDIEDIIQLLERLEENRKTIEESNCIEQENYQTKAAINMLREKNRLFDKLQTQTAKQIDLLNDLLRHYDEEENQEKSRRLLAKISLVGTYIKRRGNLEFIEERSKISDAAELEACIEESFSSLRLMDIDCACSFPTGEEIYVSDAVSMYQFFETVVEKCVDTCNSLWIKLRSQGEKLLFCMEIESKMDLTIFSKMVQSCTCEDGIWRFTFAVEKAGEP</sequence>
<evidence type="ECO:0000256" key="2">
    <source>
        <dbReference type="SAM" id="Phobius"/>
    </source>
</evidence>
<keyword evidence="5" id="KW-1185">Reference proteome</keyword>
<evidence type="ECO:0000313" key="5">
    <source>
        <dbReference type="Proteomes" id="UP000647235"/>
    </source>
</evidence>
<dbReference type="RefSeq" id="WP_186856154.1">
    <property type="nucleotide sequence ID" value="NZ_JACOOY010000020.1"/>
</dbReference>
<feature type="transmembrane region" description="Helical" evidence="2">
    <location>
        <begin position="134"/>
        <end position="151"/>
    </location>
</feature>
<feature type="transmembrane region" description="Helical" evidence="2">
    <location>
        <begin position="70"/>
        <end position="88"/>
    </location>
</feature>
<evidence type="ECO:0000256" key="1">
    <source>
        <dbReference type="SAM" id="Coils"/>
    </source>
</evidence>
<organism evidence="4 5">
    <name type="scientific">Dorea hominis</name>
    <dbReference type="NCBI Taxonomy" id="2763040"/>
    <lineage>
        <taxon>Bacteria</taxon>
        <taxon>Bacillati</taxon>
        <taxon>Bacillota</taxon>
        <taxon>Clostridia</taxon>
        <taxon>Lachnospirales</taxon>
        <taxon>Lachnospiraceae</taxon>
        <taxon>Dorea</taxon>
    </lineage>
</organism>
<feature type="transmembrane region" description="Helical" evidence="2">
    <location>
        <begin position="238"/>
        <end position="258"/>
    </location>
</feature>
<proteinExistence type="predicted"/>
<feature type="transmembrane region" description="Helical" evidence="2">
    <location>
        <begin position="208"/>
        <end position="226"/>
    </location>
</feature>
<evidence type="ECO:0000259" key="3">
    <source>
        <dbReference type="Pfam" id="PF16927"/>
    </source>
</evidence>
<keyword evidence="2" id="KW-0812">Transmembrane</keyword>
<keyword evidence="2" id="KW-1133">Transmembrane helix</keyword>
<name>A0ABR7EXQ5_9FIRM</name>
<dbReference type="Proteomes" id="UP000647235">
    <property type="component" value="Unassembled WGS sequence"/>
</dbReference>
<dbReference type="InterPro" id="IPR031621">
    <property type="entry name" value="HisKA_7TM"/>
</dbReference>
<evidence type="ECO:0000313" key="4">
    <source>
        <dbReference type="EMBL" id="MBC5666129.1"/>
    </source>
</evidence>
<feature type="coiled-coil region" evidence="1">
    <location>
        <begin position="325"/>
        <end position="352"/>
    </location>
</feature>
<feature type="transmembrane region" description="Helical" evidence="2">
    <location>
        <begin position="12"/>
        <end position="30"/>
    </location>
</feature>